<keyword evidence="1" id="KW-0560">Oxidoreductase</keyword>
<dbReference type="Pfam" id="PF14027">
    <property type="entry name" value="Questin_oxidase"/>
    <property type="match status" value="1"/>
</dbReference>
<dbReference type="InParanoid" id="A0A409Y3H7"/>
<gene>
    <name evidence="3" type="ORF">CVT26_002327</name>
</gene>
<feature type="region of interest" description="Disordered" evidence="2">
    <location>
        <begin position="1"/>
        <end position="34"/>
    </location>
</feature>
<comment type="caution">
    <text evidence="3">The sequence shown here is derived from an EMBL/GenBank/DDBJ whole genome shotgun (WGS) entry which is preliminary data.</text>
</comment>
<name>A0A409Y3H7_9AGAR</name>
<dbReference type="Proteomes" id="UP000284706">
    <property type="component" value="Unassembled WGS sequence"/>
</dbReference>
<reference evidence="3 4" key="1">
    <citation type="journal article" date="2018" name="Evol. Lett.">
        <title>Horizontal gene cluster transfer increased hallucinogenic mushroom diversity.</title>
        <authorList>
            <person name="Reynolds H.T."/>
            <person name="Vijayakumar V."/>
            <person name="Gluck-Thaler E."/>
            <person name="Korotkin H.B."/>
            <person name="Matheny P.B."/>
            <person name="Slot J.C."/>
        </authorList>
    </citation>
    <scope>NUCLEOTIDE SEQUENCE [LARGE SCALE GENOMIC DNA]</scope>
    <source>
        <strain evidence="3 4">SRW20</strain>
    </source>
</reference>
<dbReference type="GO" id="GO:0016491">
    <property type="term" value="F:oxidoreductase activity"/>
    <property type="evidence" value="ECO:0007669"/>
    <property type="project" value="UniProtKB-KW"/>
</dbReference>
<dbReference type="AlphaFoldDB" id="A0A409Y3H7"/>
<dbReference type="PANTHER" id="PTHR35870">
    <property type="entry name" value="PROTEIN, PUTATIVE (AFU_ORTHOLOGUE AFUA_5G03330)-RELATED"/>
    <property type="match status" value="1"/>
</dbReference>
<sequence length="490" mass="54150">MAAINSKLFPPPDHNGTVRNPLAPRTWPGATPESTTTLQSILTDNHKKFHVFFNDRGFHNHTAHAVLSLWTMGADKSILEASYKASSEYQRPAFASPNPITKQNWTEFLGKEDYYQAYLEFFQNELTQKDYGSILEEYLFAANANFVSNRDADKQPEMLSRFFAGLVHPMIHTGFGLEFNLPGTFAEGLAQAAVHPTESTNSLPASFFNLSEEGLVSRFASAVGLGGQAEKKDVHAFTVFARVLADSTLALDGPPGEIGFYRTIVAKHGQTIQKYVNEWTLEGDLSKKLEELLWTNTIMYAVAGNEEKGPFNADFFLMHLVTSSVFLSTIFVHLKRSSQVLFLKGYFSICLGYYISRGKPQLDIARFFSNTDTLLPVAPGPKPTPNAAAHPSPDSVHAVTPDPWLPIIQSTLTHPDDHLPKLQRALAEYASHFGSTPAGTFAGTELKGSEFIDGTLFIRAAGLTESRLGWVREGQAPLDGVWDRHGFFKA</sequence>
<dbReference type="EMBL" id="NHYE01001226">
    <property type="protein sequence ID" value="PPQ97542.1"/>
    <property type="molecule type" value="Genomic_DNA"/>
</dbReference>
<accession>A0A409Y3H7</accession>
<protein>
    <submittedName>
        <fullName evidence="3">Uncharacterized protein</fullName>
    </submittedName>
</protein>
<dbReference type="PANTHER" id="PTHR35870:SF1">
    <property type="entry name" value="PROTEIN, PUTATIVE (AFU_ORTHOLOGUE AFUA_5G03330)-RELATED"/>
    <property type="match status" value="1"/>
</dbReference>
<evidence type="ECO:0000313" key="3">
    <source>
        <dbReference type="EMBL" id="PPQ97542.1"/>
    </source>
</evidence>
<dbReference type="OrthoDB" id="10004862at2759"/>
<evidence type="ECO:0000256" key="1">
    <source>
        <dbReference type="ARBA" id="ARBA00023002"/>
    </source>
</evidence>
<keyword evidence="4" id="KW-1185">Reference proteome</keyword>
<dbReference type="STRING" id="231916.A0A409Y3H7"/>
<proteinExistence type="predicted"/>
<evidence type="ECO:0000256" key="2">
    <source>
        <dbReference type="SAM" id="MobiDB-lite"/>
    </source>
</evidence>
<evidence type="ECO:0000313" key="4">
    <source>
        <dbReference type="Proteomes" id="UP000284706"/>
    </source>
</evidence>
<dbReference type="InterPro" id="IPR025337">
    <property type="entry name" value="Questin_oxidase-like"/>
</dbReference>
<organism evidence="3 4">
    <name type="scientific">Gymnopilus dilepis</name>
    <dbReference type="NCBI Taxonomy" id="231916"/>
    <lineage>
        <taxon>Eukaryota</taxon>
        <taxon>Fungi</taxon>
        <taxon>Dikarya</taxon>
        <taxon>Basidiomycota</taxon>
        <taxon>Agaricomycotina</taxon>
        <taxon>Agaricomycetes</taxon>
        <taxon>Agaricomycetidae</taxon>
        <taxon>Agaricales</taxon>
        <taxon>Agaricineae</taxon>
        <taxon>Hymenogastraceae</taxon>
        <taxon>Gymnopilus</taxon>
    </lineage>
</organism>